<dbReference type="AlphaFoldDB" id="A0A1U9UVX6"/>
<accession>A0A1U9UVX6</accession>
<gene>
    <name evidence="1" type="ORF">BJN34_21265</name>
</gene>
<reference evidence="2" key="1">
    <citation type="submission" date="2017-02" db="EMBL/GenBank/DDBJ databases">
        <title>Complete genome sequence of Cupriavidus necator strain NH9, a 3-chlorobenzoate degrader.</title>
        <authorList>
            <person name="Moriuchi R."/>
            <person name="Dohra H."/>
            <person name="Ogawa N."/>
        </authorList>
    </citation>
    <scope>NUCLEOTIDE SEQUENCE [LARGE SCALE GENOMIC DNA]</scope>
    <source>
        <strain evidence="2">NH9</strain>
    </source>
</reference>
<proteinExistence type="predicted"/>
<evidence type="ECO:0000313" key="1">
    <source>
        <dbReference type="EMBL" id="AQV96401.1"/>
    </source>
</evidence>
<dbReference type="Proteomes" id="UP000189627">
    <property type="component" value="Chromosome 2"/>
</dbReference>
<name>A0A1U9UVX6_CUPNE</name>
<organism evidence="1 2">
    <name type="scientific">Cupriavidus necator</name>
    <name type="common">Alcaligenes eutrophus</name>
    <name type="synonym">Ralstonia eutropha</name>
    <dbReference type="NCBI Taxonomy" id="106590"/>
    <lineage>
        <taxon>Bacteria</taxon>
        <taxon>Pseudomonadati</taxon>
        <taxon>Pseudomonadota</taxon>
        <taxon>Betaproteobacteria</taxon>
        <taxon>Burkholderiales</taxon>
        <taxon>Burkholderiaceae</taxon>
        <taxon>Cupriavidus</taxon>
    </lineage>
</organism>
<evidence type="ECO:0000313" key="2">
    <source>
        <dbReference type="Proteomes" id="UP000189627"/>
    </source>
</evidence>
<sequence length="112" mass="12514">MATEVFCWGYTAWRTQRRAGYEVSGFIDGYEFNVIEKTADAAERAFCRVARKAWLRRNVRVACGLPPRKTAQLSAADTYQDVALTVVLSALLSESAKSVCRRIGAVARWLHG</sequence>
<dbReference type="EMBL" id="CP017758">
    <property type="protein sequence ID" value="AQV96401.1"/>
    <property type="molecule type" value="Genomic_DNA"/>
</dbReference>
<dbReference type="KEGG" id="cuh:BJN34_21265"/>
<protein>
    <submittedName>
        <fullName evidence="1">Uncharacterized protein</fullName>
    </submittedName>
</protein>